<feature type="transmembrane region" description="Helical" evidence="1">
    <location>
        <begin position="859"/>
        <end position="878"/>
    </location>
</feature>
<dbReference type="Pfam" id="PF13449">
    <property type="entry name" value="Phytase-like"/>
    <property type="match status" value="1"/>
</dbReference>
<protein>
    <recommendedName>
        <fullName evidence="3">Phytase-like domain-containing protein</fullName>
    </recommendedName>
</protein>
<dbReference type="Pfam" id="PF08611">
    <property type="entry name" value="DUF1774"/>
    <property type="match status" value="1"/>
</dbReference>
<gene>
    <name evidence="4" type="ORF">EPUS_01902</name>
</gene>
<evidence type="ECO:0000313" key="4">
    <source>
        <dbReference type="EMBL" id="ERF69572.1"/>
    </source>
</evidence>
<evidence type="ECO:0000259" key="3">
    <source>
        <dbReference type="Pfam" id="PF13449"/>
    </source>
</evidence>
<keyword evidence="2" id="KW-0732">Signal</keyword>
<keyword evidence="1" id="KW-0812">Transmembrane</keyword>
<dbReference type="eggNOG" id="ENOG502QPYR">
    <property type="taxonomic scope" value="Eukaryota"/>
</dbReference>
<dbReference type="EMBL" id="KE721402">
    <property type="protein sequence ID" value="ERF69572.1"/>
    <property type="molecule type" value="Genomic_DNA"/>
</dbReference>
<evidence type="ECO:0000256" key="2">
    <source>
        <dbReference type="SAM" id="SignalP"/>
    </source>
</evidence>
<feature type="chain" id="PRO_5004611522" description="Phytase-like domain-containing protein" evidence="2">
    <location>
        <begin position="19"/>
        <end position="931"/>
    </location>
</feature>
<feature type="transmembrane region" description="Helical" evidence="1">
    <location>
        <begin position="884"/>
        <end position="905"/>
    </location>
</feature>
<feature type="transmembrane region" description="Helical" evidence="1">
    <location>
        <begin position="700"/>
        <end position="721"/>
    </location>
</feature>
<feature type="signal peptide" evidence="2">
    <location>
        <begin position="1"/>
        <end position="18"/>
    </location>
</feature>
<dbReference type="AlphaFoldDB" id="U1FXF9"/>
<dbReference type="Proteomes" id="UP000019373">
    <property type="component" value="Unassembled WGS sequence"/>
</dbReference>
<dbReference type="PANTHER" id="PTHR37957:SF1">
    <property type="entry name" value="PHYTASE-LIKE DOMAIN-CONTAINING PROTEIN"/>
    <property type="match status" value="1"/>
</dbReference>
<evidence type="ECO:0000256" key="1">
    <source>
        <dbReference type="SAM" id="Phobius"/>
    </source>
</evidence>
<dbReference type="InterPro" id="IPR027372">
    <property type="entry name" value="Phytase-like_dom"/>
</dbReference>
<sequence length="931" mass="103426">MKLSFFLRASCIIPLVSCLPSQAYQNESPTIVNQTTCNGRTYTYNELVGYGFVASDFRDKTGDTLGGPSAVAFDASSWTKSRNGTYEGLIWVLPDRGWNTQGTLNYQNRIHKFAISLSIRTETNNASNSSAPNLKFTYLDTILLTGPDGKPTTGLRADTQPPYLSYPGFPTLPSATYEGDGFGGEGPGDRRISLDSEGLVVARDQSFWVSDEYGPYIYRFSPEGRMLQAIQPPNAYLPRRNGSLSFASDDPPIYDPDDEVVPEDVDSGRANNQGFEGLTISENGQKLYALTQSALAQDGGTGNPERKQARLLEYRISGGNAVYQAEYVVTLPVFNGGETVAAQSEIYALAKDQFFVLARDSGRGRGQDDAESLYRRADVFDISRATNIKSPENDDSPTGSIADDEGTLDADITAAEYCTFLDFNVNSELAKFGLHNGGAQDEGLLNEKWEALGLVPVEPNGRGGNDRVNGNKGEEYFLFAFSDNDFITQNGYVKFGQLPYSDESGFNLDSQALVFRTLAYLFQPSTYISPIGGVQTVEHVKAMPEALGIRLFKEDIHAIQDATPFNPLFPMNFLFNFKGDQRYNLDLTAAGNQQYQMTSWINAPPKPLVNTSFWLHHCISFVPRSTNRNFLLFGSELHVHSQFAPVNQSTEDRKAGQLQQSLSDFFTVLSDETVSFPTMAVQEYNPFAKRENHSKKSLTAYKVLTIASWLLLAITVLYYTFNAPNDCKHGHDCHTIWGQNGRMRTPFSLNSIVTGIYWIIVTIMQAGYVWHLFSSNETLVNSAANSNLLYFAFILLWVRSHFWPAELFLILNFLNLTTLYFRHSTTPRFVHIPVVSAPLAFTYVGGFFLLAFKDYTMGFELAILSLALALAQLGTHVIALQWIFAFVIMGCLAVLSVLIGVPGIFGDKNGIRHPGHIVEPDRERQPLLDDR</sequence>
<dbReference type="HOGENOM" id="CLU_314232_0_0_1"/>
<dbReference type="OrthoDB" id="425936at2759"/>
<dbReference type="RefSeq" id="XP_007804829.1">
    <property type="nucleotide sequence ID" value="XM_007806638.1"/>
</dbReference>
<proteinExistence type="predicted"/>
<dbReference type="GeneID" id="19236956"/>
<accession>U1FXF9</accession>
<name>U1FXF9_ENDPU</name>
<reference evidence="5" key="1">
    <citation type="journal article" date="2014" name="BMC Genomics">
        <title>Genome characteristics reveal the impact of lichenization on lichen-forming fungus Endocarpon pusillum Hedwig (Verrucariales, Ascomycota).</title>
        <authorList>
            <person name="Wang Y.-Y."/>
            <person name="Liu B."/>
            <person name="Zhang X.-Y."/>
            <person name="Zhou Q.-M."/>
            <person name="Zhang T."/>
            <person name="Li H."/>
            <person name="Yu Y.-F."/>
            <person name="Zhang X.-L."/>
            <person name="Hao X.-Y."/>
            <person name="Wang M."/>
            <person name="Wang L."/>
            <person name="Wei J.-C."/>
        </authorList>
    </citation>
    <scope>NUCLEOTIDE SEQUENCE [LARGE SCALE GENOMIC DNA]</scope>
    <source>
        <strain evidence="5">Z07020 / HMAS-L-300199</strain>
    </source>
</reference>
<evidence type="ECO:0000313" key="5">
    <source>
        <dbReference type="Proteomes" id="UP000019373"/>
    </source>
</evidence>
<keyword evidence="1" id="KW-1133">Transmembrane helix</keyword>
<keyword evidence="1" id="KW-0472">Membrane</keyword>
<feature type="transmembrane region" description="Helical" evidence="1">
    <location>
        <begin position="752"/>
        <end position="773"/>
    </location>
</feature>
<feature type="domain" description="Phytase-like" evidence="3">
    <location>
        <begin position="88"/>
        <end position="407"/>
    </location>
</feature>
<dbReference type="InterPro" id="IPR013920">
    <property type="entry name" value="DUF1774_fun"/>
</dbReference>
<dbReference type="PANTHER" id="PTHR37957">
    <property type="entry name" value="BLR7070 PROTEIN"/>
    <property type="match status" value="1"/>
</dbReference>
<keyword evidence="5" id="KW-1185">Reference proteome</keyword>
<feature type="transmembrane region" description="Helical" evidence="1">
    <location>
        <begin position="829"/>
        <end position="852"/>
    </location>
</feature>
<organism evidence="4 5">
    <name type="scientific">Endocarpon pusillum (strain Z07020 / HMAS-L-300199)</name>
    <name type="common">Lichen-forming fungus</name>
    <dbReference type="NCBI Taxonomy" id="1263415"/>
    <lineage>
        <taxon>Eukaryota</taxon>
        <taxon>Fungi</taxon>
        <taxon>Dikarya</taxon>
        <taxon>Ascomycota</taxon>
        <taxon>Pezizomycotina</taxon>
        <taxon>Eurotiomycetes</taxon>
        <taxon>Chaetothyriomycetidae</taxon>
        <taxon>Verrucariales</taxon>
        <taxon>Verrucariaceae</taxon>
        <taxon>Endocarpon</taxon>
    </lineage>
</organism>
<feature type="transmembrane region" description="Helical" evidence="1">
    <location>
        <begin position="805"/>
        <end position="823"/>
    </location>
</feature>